<dbReference type="EMBL" id="SMAF01000031">
    <property type="protein sequence ID" value="TCS92860.1"/>
    <property type="molecule type" value="Genomic_DNA"/>
</dbReference>
<dbReference type="PROSITE" id="PS50056">
    <property type="entry name" value="TYR_PHOSPHATASE_2"/>
    <property type="match status" value="1"/>
</dbReference>
<dbReference type="Gene3D" id="3.90.190.10">
    <property type="entry name" value="Protein tyrosine phosphatase superfamily"/>
    <property type="match status" value="1"/>
</dbReference>
<reference evidence="4 5" key="1">
    <citation type="submission" date="2019-03" db="EMBL/GenBank/DDBJ databases">
        <title>Genomic Encyclopedia of Type Strains, Phase IV (KMG-IV): sequencing the most valuable type-strain genomes for metagenomic binning, comparative biology and taxonomic classification.</title>
        <authorList>
            <person name="Goeker M."/>
        </authorList>
    </citation>
    <scope>NUCLEOTIDE SEQUENCE [LARGE SCALE GENOMIC DNA]</scope>
    <source>
        <strain evidence="4 5">DSM 21944</strain>
    </source>
</reference>
<dbReference type="SUPFAM" id="SSF52540">
    <property type="entry name" value="P-loop containing nucleoside triphosphate hydrolases"/>
    <property type="match status" value="1"/>
</dbReference>
<protein>
    <submittedName>
        <fullName evidence="4">Atypical dual specificity phosphatase</fullName>
    </submittedName>
</protein>
<dbReference type="GO" id="GO:0016887">
    <property type="term" value="F:ATP hydrolysis activity"/>
    <property type="evidence" value="ECO:0007669"/>
    <property type="project" value="InterPro"/>
</dbReference>
<dbReference type="Pfam" id="PF22784">
    <property type="entry name" value="PTP-SAK"/>
    <property type="match status" value="1"/>
</dbReference>
<dbReference type="InterPro" id="IPR027417">
    <property type="entry name" value="P-loop_NTPase"/>
</dbReference>
<dbReference type="InterPro" id="IPR029021">
    <property type="entry name" value="Prot-tyrosine_phosphatase-like"/>
</dbReference>
<keyword evidence="5" id="KW-1185">Reference proteome</keyword>
<dbReference type="SUPFAM" id="SSF52799">
    <property type="entry name" value="(Phosphotyrosine protein) phosphatases II"/>
    <property type="match status" value="1"/>
</dbReference>
<name>A0A4S3KTI9_9GAMM</name>
<proteinExistence type="predicted"/>
<gene>
    <name evidence="4" type="ORF">EDC25_1315</name>
</gene>
<feature type="domain" description="ABC transporter" evidence="3">
    <location>
        <begin position="6"/>
        <end position="239"/>
    </location>
</feature>
<dbReference type="SMART" id="SM00404">
    <property type="entry name" value="PTPc_motif"/>
    <property type="match status" value="1"/>
</dbReference>
<accession>A0A4S3KTI9</accession>
<dbReference type="Proteomes" id="UP000294599">
    <property type="component" value="Unassembled WGS sequence"/>
</dbReference>
<sequence length="427" mass="46742">MQDVALEIEGLRVGYGHAEVLHVDYLAIRRNAVTALVGPVAAGKSTLVRHLVGLDALVPSSWSDGSIRLHRAAGPSAGTHASEPIQLIPQKARLYKRTLRENILANQPNDEVANARLEQLLAGFQASRHFMHCLDRDVGECSLAIHRAGLLFRALLDQPEVLLLDEPLSDVAMADEDWMLELLYELRGRLTVIMVSHNKNQVRRVADWVVFITGGMLVEVAPADRFFEQPASELAREFLLSGSAWPASRITHADVAEEDVVEPEPAPHAPPATDRELGFRWVIPGRLGGMHQPGLFGDLEGDLAAVEALGVDVLVTLTEAPLKLGDVDPGGIDIVWFPIDDMQAPDVEACRRVLADLDVEVQRGRNLVFHCRGGLGRTGLMLACFLIAHQGMSPELAIEHVRKVNPNYIQSQTQVNFVMAFGQDGTP</sequence>
<feature type="domain" description="Tyrosine specific protein phosphatases" evidence="2">
    <location>
        <begin position="351"/>
        <end position="416"/>
    </location>
</feature>
<evidence type="ECO:0000259" key="2">
    <source>
        <dbReference type="PROSITE" id="PS50056"/>
    </source>
</evidence>
<evidence type="ECO:0000313" key="5">
    <source>
        <dbReference type="Proteomes" id="UP000294599"/>
    </source>
</evidence>
<dbReference type="InterPro" id="IPR003439">
    <property type="entry name" value="ABC_transporter-like_ATP-bd"/>
</dbReference>
<dbReference type="InterPro" id="IPR016130">
    <property type="entry name" value="Tyr_Pase_AS"/>
</dbReference>
<dbReference type="Gene3D" id="3.40.50.300">
    <property type="entry name" value="P-loop containing nucleotide triphosphate hydrolases"/>
    <property type="match status" value="1"/>
</dbReference>
<dbReference type="InterPro" id="IPR003595">
    <property type="entry name" value="Tyr_Pase_cat"/>
</dbReference>
<dbReference type="Pfam" id="PF00005">
    <property type="entry name" value="ABC_tran"/>
    <property type="match status" value="1"/>
</dbReference>
<dbReference type="GO" id="GO:0016791">
    <property type="term" value="F:phosphatase activity"/>
    <property type="evidence" value="ECO:0007669"/>
    <property type="project" value="UniProtKB-ARBA"/>
</dbReference>
<dbReference type="AlphaFoldDB" id="A0A4S3KTI9"/>
<dbReference type="OrthoDB" id="9806482at2"/>
<evidence type="ECO:0000259" key="3">
    <source>
        <dbReference type="PROSITE" id="PS50893"/>
    </source>
</evidence>
<dbReference type="InterPro" id="IPR000387">
    <property type="entry name" value="Tyr_Pase_dom"/>
</dbReference>
<dbReference type="GO" id="GO:0005524">
    <property type="term" value="F:ATP binding"/>
    <property type="evidence" value="ECO:0007669"/>
    <property type="project" value="InterPro"/>
</dbReference>
<evidence type="ECO:0000256" key="1">
    <source>
        <dbReference type="ARBA" id="ARBA00022801"/>
    </source>
</evidence>
<dbReference type="PANTHER" id="PTHR43423:SF1">
    <property type="entry name" value="ABC TRANSPORTER I FAMILY MEMBER 17"/>
    <property type="match status" value="1"/>
</dbReference>
<dbReference type="PROSITE" id="PS00383">
    <property type="entry name" value="TYR_PHOSPHATASE_1"/>
    <property type="match status" value="1"/>
</dbReference>
<evidence type="ECO:0000313" key="4">
    <source>
        <dbReference type="EMBL" id="TCS92860.1"/>
    </source>
</evidence>
<dbReference type="InterPro" id="IPR057023">
    <property type="entry name" value="PTP-SAK"/>
</dbReference>
<organism evidence="4 5">
    <name type="scientific">Pseudofulvimonas gallinarii</name>
    <dbReference type="NCBI Taxonomy" id="634155"/>
    <lineage>
        <taxon>Bacteria</taxon>
        <taxon>Pseudomonadati</taxon>
        <taxon>Pseudomonadota</taxon>
        <taxon>Gammaproteobacteria</taxon>
        <taxon>Lysobacterales</taxon>
        <taxon>Rhodanobacteraceae</taxon>
        <taxon>Pseudofulvimonas</taxon>
    </lineage>
</organism>
<keyword evidence="1" id="KW-0378">Hydrolase</keyword>
<dbReference type="RefSeq" id="WP_132577688.1">
    <property type="nucleotide sequence ID" value="NZ_JBHLWF010000001.1"/>
</dbReference>
<dbReference type="PANTHER" id="PTHR43423">
    <property type="entry name" value="ABC TRANSPORTER I FAMILY MEMBER 17"/>
    <property type="match status" value="1"/>
</dbReference>
<comment type="caution">
    <text evidence="4">The sequence shown here is derived from an EMBL/GenBank/DDBJ whole genome shotgun (WGS) entry which is preliminary data.</text>
</comment>
<dbReference type="PROSITE" id="PS50893">
    <property type="entry name" value="ABC_TRANSPORTER_2"/>
    <property type="match status" value="1"/>
</dbReference>
<dbReference type="FunFam" id="3.90.190.10:FF:000157">
    <property type="entry name" value="Protein-tyrosine phosphatase"/>
    <property type="match status" value="1"/>
</dbReference>